<evidence type="ECO:0000313" key="2">
    <source>
        <dbReference type="Proteomes" id="UP001281147"/>
    </source>
</evidence>
<name>A0ACC3MVB7_9PEZI</name>
<organism evidence="1 2">
    <name type="scientific">Vermiconidia calcicola</name>
    <dbReference type="NCBI Taxonomy" id="1690605"/>
    <lineage>
        <taxon>Eukaryota</taxon>
        <taxon>Fungi</taxon>
        <taxon>Dikarya</taxon>
        <taxon>Ascomycota</taxon>
        <taxon>Pezizomycotina</taxon>
        <taxon>Dothideomycetes</taxon>
        <taxon>Dothideomycetidae</taxon>
        <taxon>Mycosphaerellales</taxon>
        <taxon>Extremaceae</taxon>
        <taxon>Vermiconidia</taxon>
    </lineage>
</organism>
<gene>
    <name evidence="1" type="ORF">LTR37_013831</name>
</gene>
<reference evidence="1" key="1">
    <citation type="submission" date="2023-07" db="EMBL/GenBank/DDBJ databases">
        <title>Black Yeasts Isolated from many extreme environments.</title>
        <authorList>
            <person name="Coleine C."/>
            <person name="Stajich J.E."/>
            <person name="Selbmann L."/>
        </authorList>
    </citation>
    <scope>NUCLEOTIDE SEQUENCE</scope>
    <source>
        <strain evidence="1">CCFEE 5714</strain>
    </source>
</reference>
<dbReference type="EMBL" id="JAUTXU010000139">
    <property type="protein sequence ID" value="KAK3704408.1"/>
    <property type="molecule type" value="Genomic_DNA"/>
</dbReference>
<dbReference type="Proteomes" id="UP001281147">
    <property type="component" value="Unassembled WGS sequence"/>
</dbReference>
<proteinExistence type="predicted"/>
<evidence type="ECO:0000313" key="1">
    <source>
        <dbReference type="EMBL" id="KAK3704408.1"/>
    </source>
</evidence>
<sequence length="756" mass="85028">MTPSTPPRRFAPTPIEQTAKSSRQPDTTKDDTEKPRRSKPEPVEETVRSSKDTSQQQKNGAEEKPKPRRFAPEPVEHTAKSSKSVTHQAEQDKQKPQPRRFAPQVVEKTHKSSKDVAEQEKPKPRRFAPQVVEETQKTSKDKPGQGGHAHVKFKPEPVSVTYGSNRKAKHGNESESTSEAGDVTEKKQPRKFAPILLDTATRSRKAGDGYPTLSQADRTEYAYHLHSKEHWKRVTGEPGAKPEPTDDDVDMEDADDVDAAVNTDRPMQMRKTCALDGSAKSRPSVFAPARQHSFRMPELDTIESSETSDTPTDYFRHATRIRESIDENFTHYLLDIERKKARERLEEQALAAYPNIDFGYEAPNHYLNNDDDDEVMEIEDRPVTWDGFEDDDEDLFEMPRREWHRESTTKVPWEQLEMQRYAEEMQRSANKTTAKAPTTKQPDQTQTPSPWGGFARVKDPMEDNPELKSMRDRARPPMLGGDLVFPRCPSPEPARFDVTQGAAALRNQMSNLAQQAENERMEMTGDGGLWNVGPAQNNRVSTIKNQASPSKNPPAKGLWGGFCVDDGEKKQSAGLASPSGPTGIMTPKAEAPNPFELAFTEDRPIGLQTPQMKAQNTNEVDLRTLDAVLITESEFEGMMDREYPDSFITQVYNYLSLGYPSLARPFDEELSKISLIPIAELRQDDKTAKATPRGYIRLGSDFEGGGGEGISEESCVRWQALKRYVREWARQEKNMVKSDGPGGNWGTGARRGSWAI</sequence>
<keyword evidence="2" id="KW-1185">Reference proteome</keyword>
<protein>
    <submittedName>
        <fullName evidence="1">Uncharacterized protein</fullName>
    </submittedName>
</protein>
<comment type="caution">
    <text evidence="1">The sequence shown here is derived from an EMBL/GenBank/DDBJ whole genome shotgun (WGS) entry which is preliminary data.</text>
</comment>
<accession>A0ACC3MVB7</accession>